<comment type="function">
    <text evidence="1">May be involved in the biogenesis of curli organelles.</text>
</comment>
<evidence type="ECO:0000313" key="4">
    <source>
        <dbReference type="EMBL" id="OEF16503.1"/>
    </source>
</evidence>
<reference evidence="4 5" key="1">
    <citation type="journal article" date="2012" name="Science">
        <title>Ecological populations of bacteria act as socially cohesive units of antibiotic production and resistance.</title>
        <authorList>
            <person name="Cordero O.X."/>
            <person name="Wildschutte H."/>
            <person name="Kirkup B."/>
            <person name="Proehl S."/>
            <person name="Ngo L."/>
            <person name="Hussain F."/>
            <person name="Le Roux F."/>
            <person name="Mincer T."/>
            <person name="Polz M.F."/>
        </authorList>
    </citation>
    <scope>NUCLEOTIDE SEQUENCE [LARGE SCALE GENOMIC DNA]</scope>
    <source>
        <strain evidence="4 5">5S-186</strain>
    </source>
</reference>
<evidence type="ECO:0000256" key="2">
    <source>
        <dbReference type="ARBA" id="ARBA00014031"/>
    </source>
</evidence>
<evidence type="ECO:0000256" key="1">
    <source>
        <dbReference type="ARBA" id="ARBA00003989"/>
    </source>
</evidence>
<keyword evidence="3" id="KW-0732">Signal</keyword>
<dbReference type="EMBL" id="AJYJ02000068">
    <property type="protein sequence ID" value="OEF16503.1"/>
    <property type="molecule type" value="Genomic_DNA"/>
</dbReference>
<dbReference type="RefSeq" id="WP_017023478.1">
    <property type="nucleotide sequence ID" value="NZ_AJYJ02000068.1"/>
</dbReference>
<name>A0ABX3AWU7_ALILO</name>
<gene>
    <name evidence="4" type="ORF">A1Q5_05925</name>
</gene>
<comment type="caution">
    <text evidence="4">The sequence shown here is derived from an EMBL/GenBank/DDBJ whole genome shotgun (WGS) entry which is preliminary data.</text>
</comment>
<dbReference type="Pfam" id="PF10614">
    <property type="entry name" value="CsgF"/>
    <property type="match status" value="1"/>
</dbReference>
<protein>
    <recommendedName>
        <fullName evidence="2">Curli production assembly/transport component CsgF</fullName>
    </recommendedName>
</protein>
<proteinExistence type="predicted"/>
<evidence type="ECO:0000313" key="5">
    <source>
        <dbReference type="Proteomes" id="UP000095059"/>
    </source>
</evidence>
<organism evidence="4 5">
    <name type="scientific">Aliivibrio logei 5S-186</name>
    <dbReference type="NCBI Taxonomy" id="626086"/>
    <lineage>
        <taxon>Bacteria</taxon>
        <taxon>Pseudomonadati</taxon>
        <taxon>Pseudomonadota</taxon>
        <taxon>Gammaproteobacteria</taxon>
        <taxon>Vibrionales</taxon>
        <taxon>Vibrionaceae</taxon>
        <taxon>Aliivibrio</taxon>
    </lineage>
</organism>
<dbReference type="InterPro" id="IPR018893">
    <property type="entry name" value="T8SS_CsgF"/>
</dbReference>
<accession>A0ABX3AWU7</accession>
<evidence type="ECO:0000256" key="3">
    <source>
        <dbReference type="ARBA" id="ARBA00022729"/>
    </source>
</evidence>
<sequence length="133" mass="14278">MNIRIILFILINMVASVGQTSELVYIPVNPNFGGNPLNTSHLFAGANAINDYKGPQDDSLFEQESALDRLTSSLESRLISQLLADVGNGNTGQLVTDDFILNIVDDSGALLIQIVDKETGETSEIQVSGLTPD</sequence>
<dbReference type="Proteomes" id="UP000095059">
    <property type="component" value="Unassembled WGS sequence"/>
</dbReference>
<keyword evidence="5" id="KW-1185">Reference proteome</keyword>